<keyword evidence="6" id="KW-0479">Metal-binding</keyword>
<dbReference type="PROSITE" id="PS00866">
    <property type="entry name" value="CPSASE_1"/>
    <property type="match status" value="1"/>
</dbReference>
<dbReference type="Pfam" id="PF02786">
    <property type="entry name" value="CPSase_L_D2"/>
    <property type="match status" value="1"/>
</dbReference>
<dbReference type="NCBIfam" id="TIGR00514">
    <property type="entry name" value="accC"/>
    <property type="match status" value="1"/>
</dbReference>
<dbReference type="InterPro" id="IPR004549">
    <property type="entry name" value="Acetyl_CoA_COase_biotin_COase"/>
</dbReference>
<proteinExistence type="predicted"/>
<keyword evidence="12" id="KW-0276">Fatty acid metabolism</keyword>
<dbReference type="InterPro" id="IPR005479">
    <property type="entry name" value="CPAse_ATP-bd"/>
</dbReference>
<dbReference type="SUPFAM" id="SSF52440">
    <property type="entry name" value="PreATP-grasp domain"/>
    <property type="match status" value="1"/>
</dbReference>
<dbReference type="PANTHER" id="PTHR48095">
    <property type="entry name" value="PYRUVATE CARBOXYLASE SUBUNIT A"/>
    <property type="match status" value="1"/>
</dbReference>
<dbReference type="InterPro" id="IPR011054">
    <property type="entry name" value="Rudment_hybrid_motif"/>
</dbReference>
<evidence type="ECO:0000259" key="13">
    <source>
        <dbReference type="PROSITE" id="PS50975"/>
    </source>
</evidence>
<comment type="subunit">
    <text evidence="3 12">Acetyl-CoA carboxylase is a heterohexamer of biotin carboxyl carrier protein, biotin carboxylase and the two subunits of carboxyl transferase in a 2:2 complex.</text>
</comment>
<dbReference type="SMART" id="SM00878">
    <property type="entry name" value="Biotin_carb_C"/>
    <property type="match status" value="1"/>
</dbReference>
<evidence type="ECO:0000256" key="6">
    <source>
        <dbReference type="ARBA" id="ARBA00022723"/>
    </source>
</evidence>
<evidence type="ECO:0000256" key="12">
    <source>
        <dbReference type="RuleBase" id="RU365063"/>
    </source>
</evidence>
<dbReference type="GO" id="GO:0004075">
    <property type="term" value="F:biotin carboxylase activity"/>
    <property type="evidence" value="ECO:0007669"/>
    <property type="project" value="UniProtKB-EC"/>
</dbReference>
<evidence type="ECO:0000256" key="1">
    <source>
        <dbReference type="ARBA" id="ARBA00003761"/>
    </source>
</evidence>
<feature type="domain" description="ATP-grasp" evidence="13">
    <location>
        <begin position="120"/>
        <end position="317"/>
    </location>
</feature>
<dbReference type="Gene3D" id="3.30.470.20">
    <property type="entry name" value="ATP-grasp fold, B domain"/>
    <property type="match status" value="1"/>
</dbReference>
<keyword evidence="16" id="KW-1185">Reference proteome</keyword>
<keyword evidence="12" id="KW-0092">Biotin</keyword>
<dbReference type="EC" id="6.3.4.14" evidence="4 12"/>
<evidence type="ECO:0000256" key="7">
    <source>
        <dbReference type="ARBA" id="ARBA00022741"/>
    </source>
</evidence>
<dbReference type="RefSeq" id="WP_242938194.1">
    <property type="nucleotide sequence ID" value="NZ_CP094326.1"/>
</dbReference>
<keyword evidence="5 12" id="KW-0436">Ligase</keyword>
<dbReference type="PROSITE" id="PS50975">
    <property type="entry name" value="ATP_GRASP"/>
    <property type="match status" value="1"/>
</dbReference>
<evidence type="ECO:0000256" key="3">
    <source>
        <dbReference type="ARBA" id="ARBA00011750"/>
    </source>
</evidence>
<evidence type="ECO:0000256" key="8">
    <source>
        <dbReference type="ARBA" id="ARBA00022840"/>
    </source>
</evidence>
<gene>
    <name evidence="15" type="primary">accC</name>
    <name evidence="15" type="ORF">MQE36_05615</name>
</gene>
<name>A0ABY3YQ97_9FLAO</name>
<feature type="domain" description="Biotin carboxylation" evidence="14">
    <location>
        <begin position="1"/>
        <end position="444"/>
    </location>
</feature>
<evidence type="ECO:0000256" key="5">
    <source>
        <dbReference type="ARBA" id="ARBA00022598"/>
    </source>
</evidence>
<dbReference type="SUPFAM" id="SSF56059">
    <property type="entry name" value="Glutathione synthetase ATP-binding domain-like"/>
    <property type="match status" value="1"/>
</dbReference>
<dbReference type="NCBIfam" id="NF006367">
    <property type="entry name" value="PRK08591.1"/>
    <property type="match status" value="1"/>
</dbReference>
<keyword evidence="9" id="KW-0460">Magnesium</keyword>
<keyword evidence="12" id="KW-0275">Fatty acid biosynthesis</keyword>
<keyword evidence="12" id="KW-0443">Lipid metabolism</keyword>
<dbReference type="PANTHER" id="PTHR48095:SF2">
    <property type="entry name" value="BIOTIN CARBOXYLASE, CHLOROPLASTIC"/>
    <property type="match status" value="1"/>
</dbReference>
<evidence type="ECO:0000256" key="10">
    <source>
        <dbReference type="ARBA" id="ARBA00048600"/>
    </source>
</evidence>
<protein>
    <recommendedName>
        <fullName evidence="4 12">Biotin carboxylase</fullName>
        <ecNumber evidence="4 12">6.3.4.14</ecNumber>
    </recommendedName>
    <alternativeName>
        <fullName evidence="12">Acetyl-coenzyme A carboxylase biotin carboxylase subunit A</fullName>
    </alternativeName>
</protein>
<dbReference type="PROSITE" id="PS00867">
    <property type="entry name" value="CPSASE_2"/>
    <property type="match status" value="1"/>
</dbReference>
<evidence type="ECO:0000256" key="4">
    <source>
        <dbReference type="ARBA" id="ARBA00013263"/>
    </source>
</evidence>
<dbReference type="EMBL" id="CP094326">
    <property type="protein sequence ID" value="UNY99823.1"/>
    <property type="molecule type" value="Genomic_DNA"/>
</dbReference>
<evidence type="ECO:0000313" key="15">
    <source>
        <dbReference type="EMBL" id="UNY99823.1"/>
    </source>
</evidence>
<keyword evidence="12" id="KW-0444">Lipid biosynthesis</keyword>
<dbReference type="InterPro" id="IPR051602">
    <property type="entry name" value="ACC_Biotin_Carboxylase"/>
</dbReference>
<keyword evidence="8 11" id="KW-0067">ATP-binding</keyword>
<comment type="function">
    <text evidence="1 12">This protein is a component of the acetyl coenzyme A carboxylase complex; first, biotin carboxylase catalyzes the carboxylation of the carrier protein and then the transcarboxylase transfers the carboxyl group to form malonyl-CoA.</text>
</comment>
<dbReference type="Pfam" id="PF02785">
    <property type="entry name" value="Biotin_carb_C"/>
    <property type="match status" value="1"/>
</dbReference>
<organism evidence="15 16">
    <name type="scientific">Zhouia spongiae</name>
    <dbReference type="NCBI Taxonomy" id="2202721"/>
    <lineage>
        <taxon>Bacteria</taxon>
        <taxon>Pseudomonadati</taxon>
        <taxon>Bacteroidota</taxon>
        <taxon>Flavobacteriia</taxon>
        <taxon>Flavobacteriales</taxon>
        <taxon>Flavobacteriaceae</taxon>
        <taxon>Zhouia</taxon>
    </lineage>
</organism>
<evidence type="ECO:0000256" key="11">
    <source>
        <dbReference type="PROSITE-ProRule" id="PRU00409"/>
    </source>
</evidence>
<dbReference type="InterPro" id="IPR011761">
    <property type="entry name" value="ATP-grasp"/>
</dbReference>
<dbReference type="Pfam" id="PF00289">
    <property type="entry name" value="Biotin_carb_N"/>
    <property type="match status" value="1"/>
</dbReference>
<dbReference type="PROSITE" id="PS50979">
    <property type="entry name" value="BC"/>
    <property type="match status" value="1"/>
</dbReference>
<dbReference type="InterPro" id="IPR005481">
    <property type="entry name" value="BC-like_N"/>
</dbReference>
<comment type="catalytic activity">
    <reaction evidence="10 12">
        <text>N(6)-biotinyl-L-lysyl-[protein] + hydrogencarbonate + ATP = N(6)-carboxybiotinyl-L-lysyl-[protein] + ADP + phosphate + H(+)</text>
        <dbReference type="Rhea" id="RHEA:13501"/>
        <dbReference type="Rhea" id="RHEA-COMP:10505"/>
        <dbReference type="Rhea" id="RHEA-COMP:10506"/>
        <dbReference type="ChEBI" id="CHEBI:15378"/>
        <dbReference type="ChEBI" id="CHEBI:17544"/>
        <dbReference type="ChEBI" id="CHEBI:30616"/>
        <dbReference type="ChEBI" id="CHEBI:43474"/>
        <dbReference type="ChEBI" id="CHEBI:83144"/>
        <dbReference type="ChEBI" id="CHEBI:83145"/>
        <dbReference type="ChEBI" id="CHEBI:456216"/>
        <dbReference type="EC" id="6.3.4.14"/>
    </reaction>
</comment>
<evidence type="ECO:0000259" key="14">
    <source>
        <dbReference type="PROSITE" id="PS50979"/>
    </source>
</evidence>
<dbReference type="InterPro" id="IPR005482">
    <property type="entry name" value="Biotin_COase_C"/>
</dbReference>
<dbReference type="Proteomes" id="UP000829476">
    <property type="component" value="Chromosome"/>
</dbReference>
<comment type="pathway">
    <text evidence="2 12">Lipid metabolism; malonyl-CoA biosynthesis; malonyl-CoA from acetyl-CoA: step 1/1.</text>
</comment>
<dbReference type="InterPro" id="IPR016185">
    <property type="entry name" value="PreATP-grasp_dom_sf"/>
</dbReference>
<reference evidence="15 16" key="1">
    <citation type="journal article" date="2018" name="Int. J. Syst. Evol. Microbiol.">
        <title>Zhouia spongiae sp. nov., isolated from a marine sponge.</title>
        <authorList>
            <person name="Zhuang L."/>
            <person name="Lin B."/>
            <person name="Qin F."/>
            <person name="Luo L."/>
        </authorList>
    </citation>
    <scope>NUCLEOTIDE SEQUENCE [LARGE SCALE GENOMIC DNA]</scope>
    <source>
        <strain evidence="15 16">HN-Y44</strain>
    </source>
</reference>
<dbReference type="SUPFAM" id="SSF51246">
    <property type="entry name" value="Rudiment single hybrid motif"/>
    <property type="match status" value="1"/>
</dbReference>
<sequence>MFKKILIANRGEIALRVIRTCKEMGIKTVAVYSTADAESLHVRFADEAVCIGPAPSKDSYLKIPNIIAAAEITNADAIHPGYGFLSENSRFSKICEEHDIKFIGASAEQIDRMGDKATAKETMIEAGVPVVPGSEGLLGSIEETKKLAKEVGYPVMLKATAGGGGKGMRAVWKEEDIEKAFESAKQEAAAAFGNDGMYMEKLIEEPRHIEIQVIGDQYGKACHLSERDCSIQRRHQKLTEETPSPFMTDELRDAMGKAAVKAAEYIKYEGAGTVEFLVDKHRNFYFMEMNTRIQVEHPITEQVIDYDLIREQILVAAGVPISGKNYTPKLHSMECRINAEDPYNDFRPSPGRITTLHAPGGHGVRLDTHVYGGYVIPPNYDSMIAKLITTAQTREEAINKMKRALDEFVIEGIKTTIPFHRQLMDDPDFIAGNYTTKFMEDFKMKPQE</sequence>
<evidence type="ECO:0000256" key="9">
    <source>
        <dbReference type="ARBA" id="ARBA00022842"/>
    </source>
</evidence>
<dbReference type="InterPro" id="IPR011764">
    <property type="entry name" value="Biotin_carboxylation_dom"/>
</dbReference>
<keyword evidence="7 11" id="KW-0547">Nucleotide-binding</keyword>
<evidence type="ECO:0000313" key="16">
    <source>
        <dbReference type="Proteomes" id="UP000829476"/>
    </source>
</evidence>
<evidence type="ECO:0000256" key="2">
    <source>
        <dbReference type="ARBA" id="ARBA00004956"/>
    </source>
</evidence>
<accession>A0ABY3YQ97</accession>